<sequence>MNASKERQALKDRDLSFDSSDVPSEEIWEAFQNKHGGRLSGLSPKRCRHIALRYCQVVEQKTKIWMEKLEKDHQIDAYSLHWTALPLRYDSTSIRASHLGGHMLNTASYLGFAPSTLTAVNELTLSMDKEKLTTARARAFLDRFNLLVQSRNDPDVFTLKGRLLQIQNQPSAALTYFDKAIEAARNLTPADPSQPSAPGSGPDSPSKPIITIRKPRWSLEASCHFGRGVALIELHRGQEAYRSFHVAAWELNHMPSLYMVARFLDPKAPPPVPQMRASALLAAAQAGHWPSARYLSELLSKRAEDPGVPAEERASAREMAQEWALVAPPKDTNEKKEAKSQGWVRLIPVGMVGKEKPKKPAQSKGR</sequence>
<dbReference type="EMBL" id="JAZGSY010000011">
    <property type="protein sequence ID" value="KAL1843686.1"/>
    <property type="molecule type" value="Genomic_DNA"/>
</dbReference>
<dbReference type="Proteomes" id="UP001583172">
    <property type="component" value="Unassembled WGS sequence"/>
</dbReference>
<accession>A0ABR3VQ77</accession>
<dbReference type="Gene3D" id="1.25.40.10">
    <property type="entry name" value="Tetratricopeptide repeat domain"/>
    <property type="match status" value="1"/>
</dbReference>
<reference evidence="2 3" key="1">
    <citation type="journal article" date="2024" name="Commun. Biol.">
        <title>Comparative genomic analysis of thermophilic fungi reveals convergent evolutionary adaptations and gene losses.</title>
        <authorList>
            <person name="Steindorff A.S."/>
            <person name="Aguilar-Pontes M.V."/>
            <person name="Robinson A.J."/>
            <person name="Andreopoulos B."/>
            <person name="LaButti K."/>
            <person name="Kuo A."/>
            <person name="Mondo S."/>
            <person name="Riley R."/>
            <person name="Otillar R."/>
            <person name="Haridas S."/>
            <person name="Lipzen A."/>
            <person name="Grimwood J."/>
            <person name="Schmutz J."/>
            <person name="Clum A."/>
            <person name="Reid I.D."/>
            <person name="Moisan M.C."/>
            <person name="Butler G."/>
            <person name="Nguyen T.T.M."/>
            <person name="Dewar K."/>
            <person name="Conant G."/>
            <person name="Drula E."/>
            <person name="Henrissat B."/>
            <person name="Hansel C."/>
            <person name="Singer S."/>
            <person name="Hutchinson M.I."/>
            <person name="de Vries R.P."/>
            <person name="Natvig D.O."/>
            <person name="Powell A.J."/>
            <person name="Tsang A."/>
            <person name="Grigoriev I.V."/>
        </authorList>
    </citation>
    <scope>NUCLEOTIDE SEQUENCE [LARGE SCALE GENOMIC DNA]</scope>
    <source>
        <strain evidence="2 3">CBS 620.91</strain>
    </source>
</reference>
<evidence type="ECO:0000313" key="3">
    <source>
        <dbReference type="Proteomes" id="UP001583172"/>
    </source>
</evidence>
<proteinExistence type="predicted"/>
<name>A0ABR3VQ77_HUMIN</name>
<feature type="region of interest" description="Disordered" evidence="1">
    <location>
        <begin position="188"/>
        <end position="209"/>
    </location>
</feature>
<dbReference type="InterPro" id="IPR011990">
    <property type="entry name" value="TPR-like_helical_dom_sf"/>
</dbReference>
<feature type="compositionally biased region" description="Low complexity" evidence="1">
    <location>
        <begin position="189"/>
        <end position="208"/>
    </location>
</feature>
<protein>
    <submittedName>
        <fullName evidence="2">Uncharacterized protein</fullName>
    </submittedName>
</protein>
<evidence type="ECO:0000313" key="2">
    <source>
        <dbReference type="EMBL" id="KAL1843686.1"/>
    </source>
</evidence>
<keyword evidence="3" id="KW-1185">Reference proteome</keyword>
<dbReference type="SUPFAM" id="SSF48452">
    <property type="entry name" value="TPR-like"/>
    <property type="match status" value="1"/>
</dbReference>
<comment type="caution">
    <text evidence="2">The sequence shown here is derived from an EMBL/GenBank/DDBJ whole genome shotgun (WGS) entry which is preliminary data.</text>
</comment>
<evidence type="ECO:0000256" key="1">
    <source>
        <dbReference type="SAM" id="MobiDB-lite"/>
    </source>
</evidence>
<gene>
    <name evidence="2" type="ORF">VTJ49DRAFT_386</name>
</gene>
<organism evidence="2 3">
    <name type="scientific">Humicola insolens</name>
    <name type="common">Soft-rot fungus</name>
    <dbReference type="NCBI Taxonomy" id="85995"/>
    <lineage>
        <taxon>Eukaryota</taxon>
        <taxon>Fungi</taxon>
        <taxon>Dikarya</taxon>
        <taxon>Ascomycota</taxon>
        <taxon>Pezizomycotina</taxon>
        <taxon>Sordariomycetes</taxon>
        <taxon>Sordariomycetidae</taxon>
        <taxon>Sordariales</taxon>
        <taxon>Chaetomiaceae</taxon>
        <taxon>Mycothermus</taxon>
    </lineage>
</organism>